<dbReference type="EMBL" id="JARKIE010000461">
    <property type="protein sequence ID" value="KAJ7637205.1"/>
    <property type="molecule type" value="Genomic_DNA"/>
</dbReference>
<proteinExistence type="predicted"/>
<dbReference type="InterPro" id="IPR045010">
    <property type="entry name" value="MDR_fam"/>
</dbReference>
<feature type="domain" description="Enoyl reductase (ER)" evidence="2">
    <location>
        <begin position="43"/>
        <end position="349"/>
    </location>
</feature>
<reference evidence="3" key="1">
    <citation type="submission" date="2023-03" db="EMBL/GenBank/DDBJ databases">
        <title>Massive genome expansion in bonnet fungi (Mycena s.s.) driven by repeated elements and novel gene families across ecological guilds.</title>
        <authorList>
            <consortium name="Lawrence Berkeley National Laboratory"/>
            <person name="Harder C.B."/>
            <person name="Miyauchi S."/>
            <person name="Viragh M."/>
            <person name="Kuo A."/>
            <person name="Thoen E."/>
            <person name="Andreopoulos B."/>
            <person name="Lu D."/>
            <person name="Skrede I."/>
            <person name="Drula E."/>
            <person name="Henrissat B."/>
            <person name="Morin E."/>
            <person name="Kohler A."/>
            <person name="Barry K."/>
            <person name="LaButti K."/>
            <person name="Morin E."/>
            <person name="Salamov A."/>
            <person name="Lipzen A."/>
            <person name="Mereny Z."/>
            <person name="Hegedus B."/>
            <person name="Baldrian P."/>
            <person name="Stursova M."/>
            <person name="Weitz H."/>
            <person name="Taylor A."/>
            <person name="Grigoriev I.V."/>
            <person name="Nagy L.G."/>
            <person name="Martin F."/>
            <person name="Kauserud H."/>
        </authorList>
    </citation>
    <scope>NUCLEOTIDE SEQUENCE</scope>
    <source>
        <strain evidence="3">CBHHK067</strain>
    </source>
</reference>
<dbReference type="InterPro" id="IPR020843">
    <property type="entry name" value="ER"/>
</dbReference>
<dbReference type="Proteomes" id="UP001221757">
    <property type="component" value="Unassembled WGS sequence"/>
</dbReference>
<comment type="caution">
    <text evidence="3">The sequence shown here is derived from an EMBL/GenBank/DDBJ whole genome shotgun (WGS) entry which is preliminary data.</text>
</comment>
<dbReference type="InterPro" id="IPR013149">
    <property type="entry name" value="ADH-like_C"/>
</dbReference>
<name>A0AAD7C2N5_MYCRO</name>
<dbReference type="Gene3D" id="3.40.50.720">
    <property type="entry name" value="NAD(P)-binding Rossmann-like Domain"/>
    <property type="match status" value="1"/>
</dbReference>
<dbReference type="InterPro" id="IPR011032">
    <property type="entry name" value="GroES-like_sf"/>
</dbReference>
<protein>
    <recommendedName>
        <fullName evidence="2">Enoyl reductase (ER) domain-containing protein</fullName>
    </recommendedName>
</protein>
<gene>
    <name evidence="3" type="ORF">B0H17DRAFT_1149536</name>
</gene>
<organism evidence="3 4">
    <name type="scientific">Mycena rosella</name>
    <name type="common">Pink bonnet</name>
    <name type="synonym">Agaricus rosellus</name>
    <dbReference type="NCBI Taxonomy" id="1033263"/>
    <lineage>
        <taxon>Eukaryota</taxon>
        <taxon>Fungi</taxon>
        <taxon>Dikarya</taxon>
        <taxon>Basidiomycota</taxon>
        <taxon>Agaricomycotina</taxon>
        <taxon>Agaricomycetes</taxon>
        <taxon>Agaricomycetidae</taxon>
        <taxon>Agaricales</taxon>
        <taxon>Marasmiineae</taxon>
        <taxon>Mycenaceae</taxon>
        <taxon>Mycena</taxon>
    </lineage>
</organism>
<dbReference type="PANTHER" id="PTHR43205:SF7">
    <property type="entry name" value="PROSTAGLANDIN REDUCTASE 1"/>
    <property type="match status" value="1"/>
</dbReference>
<sequence>MVLTPNPRVVLAKNPSYELPVAGEHIVYDPSPTIDLDLKLNGGFLTKTLLLSPEPYMRERIRDASIESYSTPMQVGQPLVGFGLVLVLRSEKEGVKAGDYMYGFTPWEAYTVQPYMDARTEYKNFPAYTFDMDSLVLQPVPNPEGAFPWTRYCSCIGAPGLTAFIGLEHLAPDAKAGQTIYVSSGASGVGRLKTIGSASTDAKVEYMRSVGADVAFNYKTTPVAAALAEHGPIDLFFDNVGGEQLEAALENMNFKGRVISCGAIAEYNIPNDQRYGIKNMSIMFKRRIRLEGFIVADTPEYNTRFFTEIPPLVAQGKITGQEQLFAGLERGPEAFLSMFDGKSTAKPVVVVDRIWIMNPTLYYSRIPHNP</sequence>
<dbReference type="Gene3D" id="3.90.180.10">
    <property type="entry name" value="Medium-chain alcohol dehydrogenases, catalytic domain"/>
    <property type="match status" value="1"/>
</dbReference>
<dbReference type="PANTHER" id="PTHR43205">
    <property type="entry name" value="PROSTAGLANDIN REDUCTASE"/>
    <property type="match status" value="1"/>
</dbReference>
<dbReference type="Pfam" id="PF16884">
    <property type="entry name" value="ADH_N_2"/>
    <property type="match status" value="1"/>
</dbReference>
<dbReference type="SUPFAM" id="SSF50129">
    <property type="entry name" value="GroES-like"/>
    <property type="match status" value="1"/>
</dbReference>
<evidence type="ECO:0000259" key="2">
    <source>
        <dbReference type="SMART" id="SM00829"/>
    </source>
</evidence>
<evidence type="ECO:0000313" key="4">
    <source>
        <dbReference type="Proteomes" id="UP001221757"/>
    </source>
</evidence>
<keyword evidence="4" id="KW-1185">Reference proteome</keyword>
<accession>A0AAD7C2N5</accession>
<dbReference type="SUPFAM" id="SSF51735">
    <property type="entry name" value="NAD(P)-binding Rossmann-fold domains"/>
    <property type="match status" value="1"/>
</dbReference>
<dbReference type="SMART" id="SM00829">
    <property type="entry name" value="PKS_ER"/>
    <property type="match status" value="1"/>
</dbReference>
<dbReference type="AlphaFoldDB" id="A0AAD7C2N5"/>
<evidence type="ECO:0000313" key="3">
    <source>
        <dbReference type="EMBL" id="KAJ7637205.1"/>
    </source>
</evidence>
<dbReference type="GO" id="GO:0016628">
    <property type="term" value="F:oxidoreductase activity, acting on the CH-CH group of donors, NAD or NADP as acceptor"/>
    <property type="evidence" value="ECO:0007669"/>
    <property type="project" value="InterPro"/>
</dbReference>
<dbReference type="Pfam" id="PF00107">
    <property type="entry name" value="ADH_zinc_N"/>
    <property type="match status" value="1"/>
</dbReference>
<keyword evidence="1" id="KW-0560">Oxidoreductase</keyword>
<evidence type="ECO:0000256" key="1">
    <source>
        <dbReference type="ARBA" id="ARBA00023002"/>
    </source>
</evidence>
<dbReference type="InterPro" id="IPR041694">
    <property type="entry name" value="ADH_N_2"/>
</dbReference>
<dbReference type="CDD" id="cd05288">
    <property type="entry name" value="PGDH"/>
    <property type="match status" value="1"/>
</dbReference>
<dbReference type="InterPro" id="IPR036291">
    <property type="entry name" value="NAD(P)-bd_dom_sf"/>
</dbReference>